<evidence type="ECO:0000313" key="5">
    <source>
        <dbReference type="Proteomes" id="UP000183995"/>
    </source>
</evidence>
<dbReference type="STRING" id="1123282.SAMN02745823_02888"/>
<proteinExistence type="predicted"/>
<dbReference type="AlphaFoldDB" id="A0A1M5YWZ4"/>
<feature type="signal peptide" evidence="2">
    <location>
        <begin position="1"/>
        <end position="19"/>
    </location>
</feature>
<keyword evidence="5" id="KW-1185">Reference proteome</keyword>
<evidence type="ECO:0000313" key="4">
    <source>
        <dbReference type="EMBL" id="SHI16083.1"/>
    </source>
</evidence>
<organism evidence="4 5">
    <name type="scientific">Sporobacter termitidis DSM 10068</name>
    <dbReference type="NCBI Taxonomy" id="1123282"/>
    <lineage>
        <taxon>Bacteria</taxon>
        <taxon>Bacillati</taxon>
        <taxon>Bacillota</taxon>
        <taxon>Clostridia</taxon>
        <taxon>Eubacteriales</taxon>
        <taxon>Oscillospiraceae</taxon>
        <taxon>Sporobacter</taxon>
    </lineage>
</organism>
<sequence>MRKIISAVLALLLITALLASCGGQTPSTASVNSGSGGAYDAVAPEAAPAYSDGKGKTDSQTGNGDLAALTSGSALTSGVIGASLNGDKIIYNFSAQVETTAFDDTLKNLDALLAGFGAFVENSYVSGNSYGNTTFRSAEYTIRVPVGSFKGMTDALPLLGNVSKASTTSQNITAQFIDTQSRLDAYKTEESRLLAMLDKTTTVQDMITIESRLSDVRYQIESLTSTLQNWQNQVDFSTVALHISEVAEIKEQVSAQRTYWERMRDGISGTLNGIGTFFKSLFMAIVVALPVLIILAVLAAAALVIYRTVRKKRAKASQDIDKKE</sequence>
<evidence type="ECO:0000256" key="1">
    <source>
        <dbReference type="SAM" id="Phobius"/>
    </source>
</evidence>
<keyword evidence="2" id="KW-0732">Signal</keyword>
<dbReference type="RefSeq" id="WP_073080386.1">
    <property type="nucleotide sequence ID" value="NZ_FQXV01000011.1"/>
</dbReference>
<dbReference type="EMBL" id="FQXV01000011">
    <property type="protein sequence ID" value="SHI16083.1"/>
    <property type="molecule type" value="Genomic_DNA"/>
</dbReference>
<keyword evidence="1" id="KW-1133">Transmembrane helix</keyword>
<dbReference type="OrthoDB" id="2162337at2"/>
<evidence type="ECO:0000259" key="3">
    <source>
        <dbReference type="Pfam" id="PF14257"/>
    </source>
</evidence>
<protein>
    <recommendedName>
        <fullName evidence="3">DUF4349 domain-containing protein</fullName>
    </recommendedName>
</protein>
<dbReference type="InterPro" id="IPR025645">
    <property type="entry name" value="DUF4349"/>
</dbReference>
<keyword evidence="1" id="KW-0472">Membrane</keyword>
<feature type="domain" description="DUF4349" evidence="3">
    <location>
        <begin position="88"/>
        <end position="301"/>
    </location>
</feature>
<dbReference type="Pfam" id="PF14257">
    <property type="entry name" value="DUF4349"/>
    <property type="match status" value="1"/>
</dbReference>
<reference evidence="4 5" key="1">
    <citation type="submission" date="2016-11" db="EMBL/GenBank/DDBJ databases">
        <authorList>
            <person name="Jaros S."/>
            <person name="Januszkiewicz K."/>
            <person name="Wedrychowicz H."/>
        </authorList>
    </citation>
    <scope>NUCLEOTIDE SEQUENCE [LARGE SCALE GENOMIC DNA]</scope>
    <source>
        <strain evidence="4 5">DSM 10068</strain>
    </source>
</reference>
<name>A0A1M5YWZ4_9FIRM</name>
<keyword evidence="1" id="KW-0812">Transmembrane</keyword>
<dbReference type="Proteomes" id="UP000183995">
    <property type="component" value="Unassembled WGS sequence"/>
</dbReference>
<feature type="chain" id="PRO_5038402012" description="DUF4349 domain-containing protein" evidence="2">
    <location>
        <begin position="20"/>
        <end position="324"/>
    </location>
</feature>
<accession>A0A1M5YWZ4</accession>
<feature type="transmembrane region" description="Helical" evidence="1">
    <location>
        <begin position="281"/>
        <end position="306"/>
    </location>
</feature>
<gene>
    <name evidence="4" type="ORF">SAMN02745823_02888</name>
</gene>
<dbReference type="PROSITE" id="PS51257">
    <property type="entry name" value="PROKAR_LIPOPROTEIN"/>
    <property type="match status" value="1"/>
</dbReference>
<evidence type="ECO:0000256" key="2">
    <source>
        <dbReference type="SAM" id="SignalP"/>
    </source>
</evidence>